<protein>
    <submittedName>
        <fullName evidence="1">Uncharacterized protein</fullName>
    </submittedName>
</protein>
<reference evidence="1" key="1">
    <citation type="submission" date="2014-11" db="EMBL/GenBank/DDBJ databases">
        <authorList>
            <person name="Amaro Gonzalez C."/>
        </authorList>
    </citation>
    <scope>NUCLEOTIDE SEQUENCE</scope>
</reference>
<dbReference type="EMBL" id="GBXM01029808">
    <property type="protein sequence ID" value="JAH78769.1"/>
    <property type="molecule type" value="Transcribed_RNA"/>
</dbReference>
<dbReference type="AlphaFoldDB" id="A0A0E9VKY7"/>
<reference evidence="1" key="2">
    <citation type="journal article" date="2015" name="Fish Shellfish Immunol.">
        <title>Early steps in the European eel (Anguilla anguilla)-Vibrio vulnificus interaction in the gills: Role of the RtxA13 toxin.</title>
        <authorList>
            <person name="Callol A."/>
            <person name="Pajuelo D."/>
            <person name="Ebbesson L."/>
            <person name="Teles M."/>
            <person name="MacKenzie S."/>
            <person name="Amaro C."/>
        </authorList>
    </citation>
    <scope>NUCLEOTIDE SEQUENCE</scope>
</reference>
<organism evidence="1">
    <name type="scientific">Anguilla anguilla</name>
    <name type="common">European freshwater eel</name>
    <name type="synonym">Muraena anguilla</name>
    <dbReference type="NCBI Taxonomy" id="7936"/>
    <lineage>
        <taxon>Eukaryota</taxon>
        <taxon>Metazoa</taxon>
        <taxon>Chordata</taxon>
        <taxon>Craniata</taxon>
        <taxon>Vertebrata</taxon>
        <taxon>Euteleostomi</taxon>
        <taxon>Actinopterygii</taxon>
        <taxon>Neopterygii</taxon>
        <taxon>Teleostei</taxon>
        <taxon>Anguilliformes</taxon>
        <taxon>Anguillidae</taxon>
        <taxon>Anguilla</taxon>
    </lineage>
</organism>
<sequence length="37" mass="4225">MYTHQSDPFLVVLVYTHQSDPFLVVLVDAPCDIKVFS</sequence>
<accession>A0A0E9VKY7</accession>
<proteinExistence type="predicted"/>
<name>A0A0E9VKY7_ANGAN</name>
<evidence type="ECO:0000313" key="1">
    <source>
        <dbReference type="EMBL" id="JAH78769.1"/>
    </source>
</evidence>